<dbReference type="InterPro" id="IPR017853">
    <property type="entry name" value="GH"/>
</dbReference>
<dbReference type="EMBL" id="RQZG01000011">
    <property type="protein sequence ID" value="RRD04383.1"/>
    <property type="molecule type" value="Genomic_DNA"/>
</dbReference>
<dbReference type="SUPFAM" id="SSF51445">
    <property type="entry name" value="(Trans)glycosidases"/>
    <property type="match status" value="1"/>
</dbReference>
<dbReference type="OrthoDB" id="9761577at2"/>
<accession>A0A3P1T7H5</accession>
<dbReference type="Gene3D" id="3.20.20.80">
    <property type="entry name" value="Glycosidases"/>
    <property type="match status" value="3"/>
</dbReference>
<reference evidence="2 3" key="1">
    <citation type="submission" date="2018-11" db="EMBL/GenBank/DDBJ databases">
        <title>Genomes From Bacteria Associated with the Canine Oral Cavity: a Test Case for Automated Genome-Based Taxonomic Assignment.</title>
        <authorList>
            <person name="Coil D.A."/>
            <person name="Jospin G."/>
            <person name="Darling A.E."/>
            <person name="Wallis C."/>
            <person name="Davis I.J."/>
            <person name="Harris S."/>
            <person name="Eisen J.A."/>
            <person name="Holcombe L.J."/>
            <person name="O'Flynn C."/>
        </authorList>
    </citation>
    <scope>NUCLEOTIDE SEQUENCE [LARGE SCALE GENOMIC DNA]</scope>
    <source>
        <strain evidence="2 3">OH887_COT-365</strain>
    </source>
</reference>
<dbReference type="InterPro" id="IPR006047">
    <property type="entry name" value="GH13_cat_dom"/>
</dbReference>
<dbReference type="AlphaFoldDB" id="A0A3P1T7H5"/>
<dbReference type="Pfam" id="PF00128">
    <property type="entry name" value="Alpha-amylase"/>
    <property type="match status" value="1"/>
</dbReference>
<comment type="caution">
    <text evidence="2">The sequence shown here is derived from an EMBL/GenBank/DDBJ whole genome shotgun (WGS) entry which is preliminary data.</text>
</comment>
<evidence type="ECO:0000259" key="1">
    <source>
        <dbReference type="Pfam" id="PF00128"/>
    </source>
</evidence>
<dbReference type="Proteomes" id="UP000280819">
    <property type="component" value="Unassembled WGS sequence"/>
</dbReference>
<feature type="non-terminal residue" evidence="2">
    <location>
        <position position="1"/>
    </location>
</feature>
<feature type="domain" description="Glycosyl hydrolase family 13 catalytic" evidence="1">
    <location>
        <begin position="3"/>
        <end position="207"/>
    </location>
</feature>
<dbReference type="InterPro" id="IPR012767">
    <property type="entry name" value="Trehalose_TreY"/>
</dbReference>
<evidence type="ECO:0000313" key="3">
    <source>
        <dbReference type="Proteomes" id="UP000280819"/>
    </source>
</evidence>
<dbReference type="CDD" id="cd11336">
    <property type="entry name" value="AmyAc_MTSase"/>
    <property type="match status" value="1"/>
</dbReference>
<gene>
    <name evidence="2" type="primary">treY</name>
    <name evidence="2" type="ORF">EII34_09970</name>
</gene>
<dbReference type="RefSeq" id="WP_124845013.1">
    <property type="nucleotide sequence ID" value="NZ_RQZG01000011.1"/>
</dbReference>
<dbReference type="GO" id="GO:0005992">
    <property type="term" value="P:trehalose biosynthetic process"/>
    <property type="evidence" value="ECO:0007669"/>
    <property type="project" value="TreeGrafter"/>
</dbReference>
<proteinExistence type="predicted"/>
<dbReference type="NCBIfam" id="TIGR02401">
    <property type="entry name" value="trehalose_TreY"/>
    <property type="match status" value="1"/>
</dbReference>
<evidence type="ECO:0000313" key="2">
    <source>
        <dbReference type="EMBL" id="RRD04383.1"/>
    </source>
</evidence>
<dbReference type="Gene3D" id="3.30.1590.10">
    <property type="entry name" value="Maltooligosyl trehalose synthase, domain 2"/>
    <property type="match status" value="1"/>
</dbReference>
<name>A0A3P1T7H5_9ACTN</name>
<organism evidence="2 3">
    <name type="scientific">Arachnia propionica</name>
    <dbReference type="NCBI Taxonomy" id="1750"/>
    <lineage>
        <taxon>Bacteria</taxon>
        <taxon>Bacillati</taxon>
        <taxon>Actinomycetota</taxon>
        <taxon>Actinomycetes</taxon>
        <taxon>Propionibacteriales</taxon>
        <taxon>Propionibacteriaceae</taxon>
        <taxon>Arachnia</taxon>
    </lineage>
</organism>
<dbReference type="GO" id="GO:0030980">
    <property type="term" value="P:alpha-glucan catabolic process"/>
    <property type="evidence" value="ECO:0007669"/>
    <property type="project" value="TreeGrafter"/>
</dbReference>
<dbReference type="GO" id="GO:0047470">
    <property type="term" value="F:(1,4)-alpha-D-glucan 1-alpha-D-glucosylmutase activity"/>
    <property type="evidence" value="ECO:0007669"/>
    <property type="project" value="TreeGrafter"/>
</dbReference>
<protein>
    <submittedName>
        <fullName evidence="2">Malto-oligosyltrehalose synthase</fullName>
    </submittedName>
</protein>
<sequence length="799" mass="89073">PGSTHGYDVVDHTRISEELGGEEGFRHLAEVAHEQGIGIIVDVVPNHMSVPSPLWHNRPLWDVLRRGPESEYSDWFDLDMTASQAILMPVLGDRIGKELEHITLTTTEIDGEVQPVVRYHDHVFPIKPGTEELELEELLENQWYRLAYWRIGSEELNYRRFFDVDTLAAIRVEDRVIFDATHAKLLELFRDGLIEGFRIDHIDGLANPRQYLADLQEATGGCWVVAEKILEPDEALPDDFKCAGTTGYDALLRVGGLFHVAGATPRLTDLWEQISGSGDGFATVTLEAKKTVVKDSLFTEINRLVNIAVAICDSDIRLRDHTRRQLTHAIRGLLINFSRYRAYVEPGRENPHAEREVILEAADRARYALQPDELDALDLVVALALGETGDAALGSAVTLPPPSKILNQLPGRVHNLADLRAEFMVRFAQTCGPVMAKSKEDTAFYRWNRFVGVNEVGCDPTIVGISNDDFHTFGRFLETSWPTTMTTLSTHDTKRSEDVRARLAALTEYPREWAQCVAELHAVTGDIRPAQLDGATEILLWQTLFATWTLPGTAAGSSPIDADRLTRYLEKAIREAKLHTTWTAPVPAYENAVLDFARTCLTHPRVAELLDAFVALTYESVRANILGQKLIQLTMPGVPDLYQGCEVVDLSLVDPDNRRPVDFFRRSGMLTALQTSPPPDLDAEKLLVTSRALLLRRDHPEAFRGPDADYRSVSLNTGHAVVFERGYKDSETPVAITVATRVHSGLGERGWGEDELVLPNLRFRDVLTGREYPGGATPLAEILADLPVALLVHQVDHDA</sequence>
<dbReference type="PANTHER" id="PTHR10357:SF216">
    <property type="entry name" value="MALTOOLIGOSYL TREHALOSE SYNTHASE-RELATED"/>
    <property type="match status" value="1"/>
</dbReference>
<dbReference type="PANTHER" id="PTHR10357">
    <property type="entry name" value="ALPHA-AMYLASE FAMILY MEMBER"/>
    <property type="match status" value="1"/>
</dbReference>